<sequence length="368" mass="40091">MEKIVPILIIFGFFFIIPSVKAASASLYLSPPSGTYEVDSTFSIKVKVNSRGKPINAVEGTLIFNPVELNITKISKSNSIFSLWTTEPTFSNSTGDIVFGGGTPSNFIGTSGTVVTITFKAKASASAHVSFSSGSVLAADGKGTNILGNMNNGIYTLKSEIITPPTEGIPPETEYVPPTTPVGAPVSPVISSATHCDPNQWYSNNDAEFSWKIPADVTEVKLLINETSTTLPSISYSPPILEKKLKDLEDGIWYFHIRFRNEYGWGEILHRKVLIDTKPPEAFEIKFDDEGDPTNPKPVLDFRTTDSLSGVEYYEVKVEEQENISIDITAIINKPYKMSPQTPGKHTIIVKAVDKAGNSTIATTEIMV</sequence>
<dbReference type="Pfam" id="PF00963">
    <property type="entry name" value="Cohesin"/>
    <property type="match status" value="1"/>
</dbReference>
<proteinExistence type="predicted"/>
<feature type="domain" description="Cohesin" evidence="1">
    <location>
        <begin position="37"/>
        <end position="149"/>
    </location>
</feature>
<dbReference type="GO" id="GO:0000272">
    <property type="term" value="P:polysaccharide catabolic process"/>
    <property type="evidence" value="ECO:0007669"/>
    <property type="project" value="InterPro"/>
</dbReference>
<dbReference type="CDD" id="cd08547">
    <property type="entry name" value="Type_II_cohesin"/>
    <property type="match status" value="1"/>
</dbReference>
<organism evidence="2">
    <name type="scientific">marine sediment metagenome</name>
    <dbReference type="NCBI Taxonomy" id="412755"/>
    <lineage>
        <taxon>unclassified sequences</taxon>
        <taxon>metagenomes</taxon>
        <taxon>ecological metagenomes</taxon>
    </lineage>
</organism>
<dbReference type="SUPFAM" id="SSF49384">
    <property type="entry name" value="Carbohydrate-binding domain"/>
    <property type="match status" value="1"/>
</dbReference>
<evidence type="ECO:0000259" key="1">
    <source>
        <dbReference type="Pfam" id="PF00963"/>
    </source>
</evidence>
<dbReference type="InterPro" id="IPR002102">
    <property type="entry name" value="Cohesin_dom"/>
</dbReference>
<protein>
    <recommendedName>
        <fullName evidence="1">Cohesin domain-containing protein</fullName>
    </recommendedName>
</protein>
<dbReference type="EMBL" id="BARV01007181">
    <property type="protein sequence ID" value="GAI04486.1"/>
    <property type="molecule type" value="Genomic_DNA"/>
</dbReference>
<comment type="caution">
    <text evidence="2">The sequence shown here is derived from an EMBL/GenBank/DDBJ whole genome shotgun (WGS) entry which is preliminary data.</text>
</comment>
<dbReference type="InterPro" id="IPR008965">
    <property type="entry name" value="CBM2/CBM3_carb-bd_dom_sf"/>
</dbReference>
<gene>
    <name evidence="2" type="ORF">S06H3_14668</name>
</gene>
<dbReference type="AlphaFoldDB" id="X1LF77"/>
<feature type="non-terminal residue" evidence="2">
    <location>
        <position position="368"/>
    </location>
</feature>
<reference evidence="2" key="1">
    <citation type="journal article" date="2014" name="Front. Microbiol.">
        <title>High frequency of phylogenetically diverse reductive dehalogenase-homologous genes in deep subseafloor sedimentary metagenomes.</title>
        <authorList>
            <person name="Kawai M."/>
            <person name="Futagami T."/>
            <person name="Toyoda A."/>
            <person name="Takaki Y."/>
            <person name="Nishi S."/>
            <person name="Hori S."/>
            <person name="Arai W."/>
            <person name="Tsubouchi T."/>
            <person name="Morono Y."/>
            <person name="Uchiyama I."/>
            <person name="Ito T."/>
            <person name="Fujiyama A."/>
            <person name="Inagaki F."/>
            <person name="Takami H."/>
        </authorList>
    </citation>
    <scope>NUCLEOTIDE SEQUENCE</scope>
    <source>
        <strain evidence="2">Expedition CK06-06</strain>
    </source>
</reference>
<dbReference type="GO" id="GO:0030246">
    <property type="term" value="F:carbohydrate binding"/>
    <property type="evidence" value="ECO:0007669"/>
    <property type="project" value="InterPro"/>
</dbReference>
<evidence type="ECO:0000313" key="2">
    <source>
        <dbReference type="EMBL" id="GAI04486.1"/>
    </source>
</evidence>
<dbReference type="Gene3D" id="2.60.40.680">
    <property type="match status" value="1"/>
</dbReference>
<accession>X1LF77</accession>
<name>X1LF77_9ZZZZ</name>